<dbReference type="InterPro" id="IPR050744">
    <property type="entry name" value="AI-2_Isomerase_LsrG"/>
</dbReference>
<dbReference type="SUPFAM" id="SSF54909">
    <property type="entry name" value="Dimeric alpha+beta barrel"/>
    <property type="match status" value="1"/>
</dbReference>
<accession>A0AAE4JWY6</accession>
<keyword evidence="1" id="KW-1133">Transmembrane helix</keyword>
<dbReference type="InterPro" id="IPR011008">
    <property type="entry name" value="Dimeric_a/b-barrel"/>
</dbReference>
<keyword evidence="1" id="KW-0812">Transmembrane</keyword>
<dbReference type="RefSeq" id="WP_322879123.1">
    <property type="nucleotide sequence ID" value="NZ_JAVMIP010000018.1"/>
</dbReference>
<dbReference type="AlphaFoldDB" id="A0AAE4JWY6"/>
<evidence type="ECO:0000256" key="1">
    <source>
        <dbReference type="SAM" id="Phobius"/>
    </source>
</evidence>
<dbReference type="GO" id="GO:0004497">
    <property type="term" value="F:monooxygenase activity"/>
    <property type="evidence" value="ECO:0007669"/>
    <property type="project" value="UniProtKB-KW"/>
</dbReference>
<protein>
    <submittedName>
        <fullName evidence="3">Quinol monooxygenase</fullName>
        <ecNumber evidence="3">1.-.-.-</ecNumber>
    </submittedName>
</protein>
<dbReference type="InterPro" id="IPR007138">
    <property type="entry name" value="ABM_dom"/>
</dbReference>
<feature type="transmembrane region" description="Helical" evidence="1">
    <location>
        <begin position="12"/>
        <end position="33"/>
    </location>
</feature>
<evidence type="ECO:0000313" key="3">
    <source>
        <dbReference type="EMBL" id="MDS3861900.1"/>
    </source>
</evidence>
<dbReference type="PANTHER" id="PTHR33336">
    <property type="entry name" value="QUINOL MONOOXYGENASE YGIN-RELATED"/>
    <property type="match status" value="1"/>
</dbReference>
<evidence type="ECO:0000259" key="2">
    <source>
        <dbReference type="PROSITE" id="PS51725"/>
    </source>
</evidence>
<feature type="domain" description="ABM" evidence="2">
    <location>
        <begin position="48"/>
        <end position="136"/>
    </location>
</feature>
<keyword evidence="3" id="KW-0503">Monooxygenase</keyword>
<comment type="caution">
    <text evidence="3">The sequence shown here is derived from an EMBL/GenBank/DDBJ whole genome shotgun (WGS) entry which is preliminary data.</text>
</comment>
<dbReference type="Pfam" id="PF03992">
    <property type="entry name" value="ABM"/>
    <property type="match status" value="1"/>
</dbReference>
<gene>
    <name evidence="3" type="ORF">RIF25_13925</name>
</gene>
<keyword evidence="4" id="KW-1185">Reference proteome</keyword>
<organism evidence="3 4">
    <name type="scientific">Pseudocalidococcus azoricus BACA0444</name>
    <dbReference type="NCBI Taxonomy" id="2918990"/>
    <lineage>
        <taxon>Bacteria</taxon>
        <taxon>Bacillati</taxon>
        <taxon>Cyanobacteriota</taxon>
        <taxon>Cyanophyceae</taxon>
        <taxon>Acaryochloridales</taxon>
        <taxon>Thermosynechococcaceae</taxon>
        <taxon>Pseudocalidococcus</taxon>
        <taxon>Pseudocalidococcus azoricus</taxon>
    </lineage>
</organism>
<sequence length="145" mass="16119">MNNDQRHGWAKLLSIMVGLLLALVIGLSTVLVLPSPAQATVGEAPSLIVVAGKIKIKPGTKEEFTQLAEKCLTLSRQEPGSISYSFYEDQTAANTILYFEEWRNQAALDHHFQTPYFQEFMEKAGPLFNGTPEIKVYSVTETKTL</sequence>
<name>A0AAE4JWY6_9CYAN</name>
<keyword evidence="1" id="KW-0472">Membrane</keyword>
<dbReference type="Proteomes" id="UP001268256">
    <property type="component" value="Unassembled WGS sequence"/>
</dbReference>
<keyword evidence="3" id="KW-0560">Oxidoreductase</keyword>
<dbReference type="Gene3D" id="3.30.70.100">
    <property type="match status" value="1"/>
</dbReference>
<dbReference type="EC" id="1.-.-.-" evidence="3"/>
<dbReference type="EMBL" id="JAVMIP010000018">
    <property type="protein sequence ID" value="MDS3861900.1"/>
    <property type="molecule type" value="Genomic_DNA"/>
</dbReference>
<reference evidence="4" key="1">
    <citation type="submission" date="2023-07" db="EMBL/GenBank/DDBJ databases">
        <authorList>
            <person name="Luz R."/>
            <person name="Cordeiro R."/>
            <person name="Fonseca A."/>
            <person name="Goncalves V."/>
        </authorList>
    </citation>
    <scope>NUCLEOTIDE SEQUENCE [LARGE SCALE GENOMIC DNA]</scope>
    <source>
        <strain evidence="4">BACA0444</strain>
    </source>
</reference>
<dbReference type="PANTHER" id="PTHR33336:SF3">
    <property type="entry name" value="ABM DOMAIN-CONTAINING PROTEIN"/>
    <property type="match status" value="1"/>
</dbReference>
<proteinExistence type="predicted"/>
<evidence type="ECO:0000313" key="4">
    <source>
        <dbReference type="Proteomes" id="UP001268256"/>
    </source>
</evidence>
<dbReference type="PROSITE" id="PS51725">
    <property type="entry name" value="ABM"/>
    <property type="match status" value="1"/>
</dbReference>